<dbReference type="RefSeq" id="XP_034230070.1">
    <property type="nucleotide sequence ID" value="XM_034374179.1"/>
</dbReference>
<dbReference type="RefSeq" id="XP_034230069.1">
    <property type="nucleotide sequence ID" value="XM_034374178.1"/>
</dbReference>
<dbReference type="InterPro" id="IPR012677">
    <property type="entry name" value="Nucleotide-bd_a/b_plait_sf"/>
</dbReference>
<feature type="domain" description="RRM" evidence="4">
    <location>
        <begin position="52"/>
        <end position="130"/>
    </location>
</feature>
<feature type="region of interest" description="Disordered" evidence="3">
    <location>
        <begin position="467"/>
        <end position="557"/>
    </location>
</feature>
<evidence type="ECO:0000313" key="5">
    <source>
        <dbReference type="Proteomes" id="UP000515158"/>
    </source>
</evidence>
<accession>A0A6P8ZGG6</accession>
<dbReference type="InterPro" id="IPR035979">
    <property type="entry name" value="RBD_domain_sf"/>
</dbReference>
<dbReference type="PANTHER" id="PTHR23003">
    <property type="entry name" value="RNA RECOGNITION MOTIF RRM DOMAIN CONTAINING PROTEIN"/>
    <property type="match status" value="1"/>
</dbReference>
<feature type="compositionally biased region" description="Low complexity" evidence="3">
    <location>
        <begin position="181"/>
        <end position="200"/>
    </location>
</feature>
<dbReference type="PROSITE" id="PS50102">
    <property type="entry name" value="RRM"/>
    <property type="match status" value="3"/>
</dbReference>
<protein>
    <submittedName>
        <fullName evidence="6 7">Myelin expression factor 2 isoform X1</fullName>
    </submittedName>
</protein>
<feature type="domain" description="RRM" evidence="4">
    <location>
        <begin position="560"/>
        <end position="626"/>
    </location>
</feature>
<evidence type="ECO:0000259" key="4">
    <source>
        <dbReference type="PROSITE" id="PS50102"/>
    </source>
</evidence>
<dbReference type="FunFam" id="3.30.70.330:FF:000531">
    <property type="entry name" value="Myelin expression factor 2"/>
    <property type="match status" value="1"/>
</dbReference>
<dbReference type="PANTHER" id="PTHR23003:SF3">
    <property type="entry name" value="FI21236P1-RELATED"/>
    <property type="match status" value="1"/>
</dbReference>
<evidence type="ECO:0000256" key="3">
    <source>
        <dbReference type="SAM" id="MobiDB-lite"/>
    </source>
</evidence>
<dbReference type="KEGG" id="tpal:117638944"/>
<keyword evidence="5" id="KW-1185">Reference proteome</keyword>
<dbReference type="InterPro" id="IPR000504">
    <property type="entry name" value="RRM_dom"/>
</dbReference>
<dbReference type="OrthoDB" id="610462at2759"/>
<evidence type="ECO:0000256" key="2">
    <source>
        <dbReference type="PROSITE-ProRule" id="PRU00176"/>
    </source>
</evidence>
<name>A0A6P8ZGG6_THRPL</name>
<reference evidence="6 7" key="1">
    <citation type="submission" date="2025-04" db="UniProtKB">
        <authorList>
            <consortium name="RefSeq"/>
        </authorList>
    </citation>
    <scope>IDENTIFICATION</scope>
    <source>
        <tissue evidence="6 7">Total insect</tissue>
    </source>
</reference>
<organism evidence="6">
    <name type="scientific">Thrips palmi</name>
    <name type="common">Melon thrips</name>
    <dbReference type="NCBI Taxonomy" id="161013"/>
    <lineage>
        <taxon>Eukaryota</taxon>
        <taxon>Metazoa</taxon>
        <taxon>Ecdysozoa</taxon>
        <taxon>Arthropoda</taxon>
        <taxon>Hexapoda</taxon>
        <taxon>Insecta</taxon>
        <taxon>Pterygota</taxon>
        <taxon>Neoptera</taxon>
        <taxon>Paraneoptera</taxon>
        <taxon>Thysanoptera</taxon>
        <taxon>Terebrantia</taxon>
        <taxon>Thripoidea</taxon>
        <taxon>Thripidae</taxon>
        <taxon>Thrips</taxon>
    </lineage>
</organism>
<feature type="compositionally biased region" description="Gly residues" evidence="3">
    <location>
        <begin position="535"/>
        <end position="545"/>
    </location>
</feature>
<feature type="region of interest" description="Disordered" evidence="3">
    <location>
        <begin position="127"/>
        <end position="200"/>
    </location>
</feature>
<dbReference type="InterPro" id="IPR050374">
    <property type="entry name" value="RRT5_SRSF_SR"/>
</dbReference>
<dbReference type="AlphaFoldDB" id="A0A6P8ZGG6"/>
<dbReference type="GO" id="GO:0003729">
    <property type="term" value="F:mRNA binding"/>
    <property type="evidence" value="ECO:0007669"/>
    <property type="project" value="TreeGrafter"/>
</dbReference>
<dbReference type="Proteomes" id="UP000515158">
    <property type="component" value="Unplaced"/>
</dbReference>
<evidence type="ECO:0000313" key="6">
    <source>
        <dbReference type="RefSeq" id="XP_034230069.1"/>
    </source>
</evidence>
<dbReference type="SMART" id="SM00360">
    <property type="entry name" value="RRM"/>
    <property type="match status" value="3"/>
</dbReference>
<feature type="compositionally biased region" description="Low complexity" evidence="3">
    <location>
        <begin position="467"/>
        <end position="477"/>
    </location>
</feature>
<dbReference type="SUPFAM" id="SSF54928">
    <property type="entry name" value="RNA-binding domain, RBD"/>
    <property type="match status" value="2"/>
</dbReference>
<dbReference type="CDD" id="cd00590">
    <property type="entry name" value="RRM_SF"/>
    <property type="match status" value="1"/>
</dbReference>
<sequence>MDSLMKKEDRGSPDRDRGRERERSRRGDRPSRFSSSTRDRSPVRERRKTGNHTVYVSNVAYESKWQDIKDLFRTEVGEVSHVQLFTDETDKPRGCGVVAFATAELAAKAVEKMHRFDLKGRKLVVKEDSDTERDKFGRPLSGRNRSTSERDIPSNTVMNSRRDDNPRSGTWDGGNSNCQLSSMNVNNSAPVSSSGGSSNASKFGNTYGLSTSFLESLWINGPLVSKVFVANLDYKVDEKKLREVFKLAGKVVHAEINVDKEGKSRGFGVVEYDHPVEAVQAISMLHNQTLFDRRLTVRMDRVEKTDGPPKLPEGLKGIGMGLGTNGSVLYDVARNLPHMTSPQPPSISSVQQLQQVAAAAAAAQAQVQLQGAQLAHLTGSNSIAPNLTNVGVSSLLGSLNVSELTNLNPNQPFSGPTLNTSQTLNPALGASLVGLNASLASGLGVGSSGIGSFNPLNSQAQAVIGGNNNSFNNSSSGMRSPGASFSQSRDFDSMSAALSGQSGYNRDRDNFRSGSGTTPSKVEWSYNGSSRPIGNGRGGSIGNNGGNSMPGSSSIRRPTDTVIVKNLPPNTTWHHLMDTFREVGEILSIDMQGKDAGLVKFSTDWEAERAVRLGQERNWNVELSDFSNQNNSASLSLIIKADPDLQQLVHPKDFYLKNVKIEPSVKQEVVED</sequence>
<feature type="region of interest" description="Disordered" evidence="3">
    <location>
        <begin position="1"/>
        <end position="50"/>
    </location>
</feature>
<dbReference type="Pfam" id="PF00076">
    <property type="entry name" value="RRM_1"/>
    <property type="match status" value="3"/>
</dbReference>
<evidence type="ECO:0000313" key="7">
    <source>
        <dbReference type="RefSeq" id="XP_034230070.1"/>
    </source>
</evidence>
<evidence type="ECO:0000256" key="1">
    <source>
        <dbReference type="ARBA" id="ARBA00022884"/>
    </source>
</evidence>
<feature type="compositionally biased region" description="Basic and acidic residues" evidence="3">
    <location>
        <begin position="1"/>
        <end position="44"/>
    </location>
</feature>
<dbReference type="GO" id="GO:1990904">
    <property type="term" value="C:ribonucleoprotein complex"/>
    <property type="evidence" value="ECO:0007669"/>
    <property type="project" value="TreeGrafter"/>
</dbReference>
<dbReference type="Gene3D" id="3.30.70.330">
    <property type="match status" value="3"/>
</dbReference>
<feature type="domain" description="RRM" evidence="4">
    <location>
        <begin position="225"/>
        <end position="302"/>
    </location>
</feature>
<keyword evidence="1 2" id="KW-0694">RNA-binding</keyword>
<dbReference type="CDD" id="cd12386">
    <property type="entry name" value="RRM2_hnRNPM_like"/>
    <property type="match status" value="1"/>
</dbReference>
<proteinExistence type="predicted"/>
<feature type="compositionally biased region" description="Basic and acidic residues" evidence="3">
    <location>
        <begin position="127"/>
        <end position="137"/>
    </location>
</feature>
<dbReference type="GeneID" id="117638944"/>
<gene>
    <name evidence="6 7" type="primary">LOC117638944</name>
</gene>
<dbReference type="CTD" id="41138"/>
<dbReference type="GO" id="GO:0005634">
    <property type="term" value="C:nucleus"/>
    <property type="evidence" value="ECO:0007669"/>
    <property type="project" value="TreeGrafter"/>
</dbReference>
<dbReference type="GO" id="GO:0005737">
    <property type="term" value="C:cytoplasm"/>
    <property type="evidence" value="ECO:0007669"/>
    <property type="project" value="TreeGrafter"/>
</dbReference>